<feature type="domain" description="RNA polymerase sigma factor 70 region 4 type 2" evidence="6">
    <location>
        <begin position="121"/>
        <end position="168"/>
    </location>
</feature>
<evidence type="ECO:0000256" key="4">
    <source>
        <dbReference type="ARBA" id="ARBA00023163"/>
    </source>
</evidence>
<keyword evidence="4" id="KW-0804">Transcription</keyword>
<dbReference type="InterPro" id="IPR036388">
    <property type="entry name" value="WH-like_DNA-bd_sf"/>
</dbReference>
<dbReference type="GO" id="GO:0006352">
    <property type="term" value="P:DNA-templated transcription initiation"/>
    <property type="evidence" value="ECO:0007669"/>
    <property type="project" value="InterPro"/>
</dbReference>
<dbReference type="InterPro" id="IPR007627">
    <property type="entry name" value="RNA_pol_sigma70_r2"/>
</dbReference>
<evidence type="ECO:0000259" key="5">
    <source>
        <dbReference type="Pfam" id="PF04542"/>
    </source>
</evidence>
<dbReference type="SUPFAM" id="SSF88659">
    <property type="entry name" value="Sigma3 and sigma4 domains of RNA polymerase sigma factors"/>
    <property type="match status" value="1"/>
</dbReference>
<dbReference type="InterPro" id="IPR013325">
    <property type="entry name" value="RNA_pol_sigma_r2"/>
</dbReference>
<dbReference type="Gene3D" id="1.10.1740.10">
    <property type="match status" value="1"/>
</dbReference>
<dbReference type="Pfam" id="PF08281">
    <property type="entry name" value="Sigma70_r4_2"/>
    <property type="match status" value="1"/>
</dbReference>
<dbReference type="NCBIfam" id="TIGR02937">
    <property type="entry name" value="sigma70-ECF"/>
    <property type="match status" value="1"/>
</dbReference>
<feature type="domain" description="RNA polymerase sigma-70 region 2" evidence="5">
    <location>
        <begin position="28"/>
        <end position="94"/>
    </location>
</feature>
<evidence type="ECO:0000313" key="8">
    <source>
        <dbReference type="Proteomes" id="UP000190166"/>
    </source>
</evidence>
<dbReference type="InterPro" id="IPR013249">
    <property type="entry name" value="RNA_pol_sigma70_r4_t2"/>
</dbReference>
<dbReference type="GO" id="GO:0003677">
    <property type="term" value="F:DNA binding"/>
    <property type="evidence" value="ECO:0007669"/>
    <property type="project" value="InterPro"/>
</dbReference>
<dbReference type="RefSeq" id="WP_079469219.1">
    <property type="nucleotide sequence ID" value="NZ_FUZZ01000001.1"/>
</dbReference>
<dbReference type="PANTHER" id="PTHR43133">
    <property type="entry name" value="RNA POLYMERASE ECF-TYPE SIGMA FACTO"/>
    <property type="match status" value="1"/>
</dbReference>
<name>A0A1T5NKI7_9BACT</name>
<protein>
    <submittedName>
        <fullName evidence="7">RNA polymerase sigma-70 factor, ECF subfamily</fullName>
    </submittedName>
</protein>
<reference evidence="7 8" key="1">
    <citation type="submission" date="2017-02" db="EMBL/GenBank/DDBJ databases">
        <authorList>
            <person name="Peterson S.W."/>
        </authorList>
    </citation>
    <scope>NUCLEOTIDE SEQUENCE [LARGE SCALE GENOMIC DNA]</scope>
    <source>
        <strain evidence="7 8">DSM 18108</strain>
    </source>
</reference>
<sequence>MSANQTYNEKELLSRIAEGDEQAYAIIFDQYYPLLYTYVNRIIQSAPETESILQDIFMKIWQGRETLQYVERFSPYLWVMTRHHALNVMRNLARRNALLDDFARQVPTAETEENREWHLSLIDEAITQLPEHCRQVWTMNRIGKMKQAEIAVALGIALPTVKKYMQQAIGLITQYVKDRSSLGLALTLLLSIFFEKK</sequence>
<keyword evidence="8" id="KW-1185">Reference proteome</keyword>
<keyword evidence="2" id="KW-0805">Transcription regulation</keyword>
<proteinExistence type="inferred from homology"/>
<dbReference type="Pfam" id="PF04542">
    <property type="entry name" value="Sigma70_r2"/>
    <property type="match status" value="1"/>
</dbReference>
<dbReference type="AlphaFoldDB" id="A0A1T5NKI7"/>
<dbReference type="InterPro" id="IPR039425">
    <property type="entry name" value="RNA_pol_sigma-70-like"/>
</dbReference>
<dbReference type="InterPro" id="IPR014284">
    <property type="entry name" value="RNA_pol_sigma-70_dom"/>
</dbReference>
<dbReference type="Gene3D" id="1.10.10.10">
    <property type="entry name" value="Winged helix-like DNA-binding domain superfamily/Winged helix DNA-binding domain"/>
    <property type="match status" value="1"/>
</dbReference>
<evidence type="ECO:0000313" key="7">
    <source>
        <dbReference type="EMBL" id="SKD00915.1"/>
    </source>
</evidence>
<evidence type="ECO:0000256" key="2">
    <source>
        <dbReference type="ARBA" id="ARBA00023015"/>
    </source>
</evidence>
<dbReference type="InterPro" id="IPR013324">
    <property type="entry name" value="RNA_pol_sigma_r3/r4-like"/>
</dbReference>
<evidence type="ECO:0000259" key="6">
    <source>
        <dbReference type="Pfam" id="PF08281"/>
    </source>
</evidence>
<evidence type="ECO:0000256" key="3">
    <source>
        <dbReference type="ARBA" id="ARBA00023082"/>
    </source>
</evidence>
<gene>
    <name evidence="7" type="ORF">SAMN05660461_1999</name>
</gene>
<comment type="similarity">
    <text evidence="1">Belongs to the sigma-70 factor family. ECF subfamily.</text>
</comment>
<dbReference type="Proteomes" id="UP000190166">
    <property type="component" value="Unassembled WGS sequence"/>
</dbReference>
<dbReference type="EMBL" id="FUZZ01000001">
    <property type="protein sequence ID" value="SKD00915.1"/>
    <property type="molecule type" value="Genomic_DNA"/>
</dbReference>
<accession>A0A1T5NKI7</accession>
<evidence type="ECO:0000256" key="1">
    <source>
        <dbReference type="ARBA" id="ARBA00010641"/>
    </source>
</evidence>
<organism evidence="7 8">
    <name type="scientific">Chitinophaga ginsengisegetis</name>
    <dbReference type="NCBI Taxonomy" id="393003"/>
    <lineage>
        <taxon>Bacteria</taxon>
        <taxon>Pseudomonadati</taxon>
        <taxon>Bacteroidota</taxon>
        <taxon>Chitinophagia</taxon>
        <taxon>Chitinophagales</taxon>
        <taxon>Chitinophagaceae</taxon>
        <taxon>Chitinophaga</taxon>
    </lineage>
</organism>
<dbReference type="SUPFAM" id="SSF88946">
    <property type="entry name" value="Sigma2 domain of RNA polymerase sigma factors"/>
    <property type="match status" value="1"/>
</dbReference>
<dbReference type="GO" id="GO:0016987">
    <property type="term" value="F:sigma factor activity"/>
    <property type="evidence" value="ECO:0007669"/>
    <property type="project" value="UniProtKB-KW"/>
</dbReference>
<dbReference type="PANTHER" id="PTHR43133:SF46">
    <property type="entry name" value="RNA POLYMERASE SIGMA-70 FACTOR ECF SUBFAMILY"/>
    <property type="match status" value="1"/>
</dbReference>
<keyword evidence="3" id="KW-0731">Sigma factor</keyword>
<dbReference type="STRING" id="393003.SAMN05660461_1999"/>